<evidence type="ECO:0000313" key="6">
    <source>
        <dbReference type="Proteomes" id="UP000718630"/>
    </source>
</evidence>
<dbReference type="CDD" id="cd11326">
    <property type="entry name" value="AmyAc_Glg_debranch"/>
    <property type="match status" value="1"/>
</dbReference>
<dbReference type="GO" id="GO:0004135">
    <property type="term" value="F:amylo-alpha-1,6-glucosidase activity"/>
    <property type="evidence" value="ECO:0007669"/>
    <property type="project" value="InterPro"/>
</dbReference>
<keyword evidence="2" id="KW-0378">Hydrolase</keyword>
<dbReference type="Gene3D" id="3.20.20.80">
    <property type="entry name" value="Glycosidases"/>
    <property type="match status" value="1"/>
</dbReference>
<keyword evidence="3" id="KW-0326">Glycosidase</keyword>
<name>A0A929QY94_9ACTO</name>
<dbReference type="InterPro" id="IPR004193">
    <property type="entry name" value="Glyco_hydro_13_N"/>
</dbReference>
<comment type="similarity">
    <text evidence="1">Belongs to the glycosyl hydrolase 13 family.</text>
</comment>
<gene>
    <name evidence="5" type="primary">glgX</name>
    <name evidence="5" type="ORF">HXK03_02605</name>
</gene>
<dbReference type="Proteomes" id="UP000718630">
    <property type="component" value="Unassembled WGS sequence"/>
</dbReference>
<proteinExistence type="inferred from homology"/>
<organism evidence="5 6">
    <name type="scientific">Schaalia georgiae</name>
    <dbReference type="NCBI Taxonomy" id="52768"/>
    <lineage>
        <taxon>Bacteria</taxon>
        <taxon>Bacillati</taxon>
        <taxon>Actinomycetota</taxon>
        <taxon>Actinomycetes</taxon>
        <taxon>Actinomycetales</taxon>
        <taxon>Actinomycetaceae</taxon>
        <taxon>Schaalia</taxon>
    </lineage>
</organism>
<dbReference type="Gene3D" id="2.60.40.1180">
    <property type="entry name" value="Golgi alpha-mannosidase II"/>
    <property type="match status" value="1"/>
</dbReference>
<accession>A0A929QY94</accession>
<dbReference type="SUPFAM" id="SSF81296">
    <property type="entry name" value="E set domains"/>
    <property type="match status" value="1"/>
</dbReference>
<dbReference type="CDD" id="cd02856">
    <property type="entry name" value="E_set_GDE_Isoamylase_N"/>
    <property type="match status" value="1"/>
</dbReference>
<dbReference type="PANTHER" id="PTHR43002">
    <property type="entry name" value="GLYCOGEN DEBRANCHING ENZYME"/>
    <property type="match status" value="1"/>
</dbReference>
<feature type="domain" description="Glycosyl hydrolase family 13 catalytic" evidence="4">
    <location>
        <begin position="178"/>
        <end position="620"/>
    </location>
</feature>
<dbReference type="SUPFAM" id="SSF51445">
    <property type="entry name" value="(Trans)glycosidases"/>
    <property type="match status" value="1"/>
</dbReference>
<dbReference type="SUPFAM" id="SSF51011">
    <property type="entry name" value="Glycosyl hydrolase domain"/>
    <property type="match status" value="1"/>
</dbReference>
<sequence>MSELLVFDTSPTRVRVGEPNPIPTRLGVHPSAGGLDVAVVARNATGVDLCVFDEAGHETQFALLGPTTGVWHGHIPGLGAGTRYGLRVHGPWDPDGGMFHNSRKLLLDPYGRGVEGGVDLGASVYAHCVDEDLYPDEYPMRRSPLDSAPHMPRNVVVTPSFPIAAKPRIPWDRTILYEVHVKGFTKNMPGVPPELRGTYAGLAHPSCVSYLLDLGVTSIELLPVHAKCDEPFLTERGLTNYWGYSTLSFFAPEPTYATAAARMRGAQAVVDEFRGMVSILHEAGIEVILDVVYNHTCEGGDSGPSLSWRGLDSDLYYRHTSSRPTQIIDVTGTGNTLNMDNPKAIQMVLDSLRYWASDMGVDGFRFDLAATLGRFATGFSPMHPLLVAMAADEVIGSAKLIAEPWDVGPGGWQTGNFPVPFSEWNDHYRGALRNFWLADVRAQASGARVSGPNDLATRLAGSRDVFDHGHGSLRGPRASVNFITAHDGFTLADLTAYDRKHNMANLEGNRDGSNDNRSWNHGVEGTLAASATHPNALTPFTILQDTTIAGLRQRSQRNLLTTLFVSAGTPMLLGGDEFGRTQYGNNNAYCQDDPISWVDWNLAATQQENIDLVSWLIALRKAHPVLRPDCFATGSPYGADTIPDVSWYTAWGEAMPDSAWSDPAHRTFQMLRSGVPWGDRDALVIINANLQDVTVTLPRGHDLDWLVAMNTVWDSPDDGGIGPRRDPRDLGLDVEHIAPRSEIPMQALSMMVLLSDVAAHVGR</sequence>
<evidence type="ECO:0000256" key="1">
    <source>
        <dbReference type="ARBA" id="ARBA00008061"/>
    </source>
</evidence>
<dbReference type="Gene3D" id="2.60.40.10">
    <property type="entry name" value="Immunoglobulins"/>
    <property type="match status" value="1"/>
</dbReference>
<dbReference type="AlphaFoldDB" id="A0A929QY94"/>
<dbReference type="SMART" id="SM00642">
    <property type="entry name" value="Aamy"/>
    <property type="match status" value="1"/>
</dbReference>
<dbReference type="InterPro" id="IPR017853">
    <property type="entry name" value="GH"/>
</dbReference>
<dbReference type="Pfam" id="PF02922">
    <property type="entry name" value="CBM_48"/>
    <property type="match status" value="1"/>
</dbReference>
<evidence type="ECO:0000259" key="4">
    <source>
        <dbReference type="SMART" id="SM00642"/>
    </source>
</evidence>
<dbReference type="NCBIfam" id="TIGR02100">
    <property type="entry name" value="glgX_debranch"/>
    <property type="match status" value="1"/>
</dbReference>
<evidence type="ECO:0000256" key="2">
    <source>
        <dbReference type="ARBA" id="ARBA00022801"/>
    </source>
</evidence>
<comment type="caution">
    <text evidence="5">The sequence shown here is derived from an EMBL/GenBank/DDBJ whole genome shotgun (WGS) entry which is preliminary data.</text>
</comment>
<dbReference type="InterPro" id="IPR011837">
    <property type="entry name" value="Glycogen_debranch_GlgX"/>
</dbReference>
<evidence type="ECO:0000256" key="3">
    <source>
        <dbReference type="ARBA" id="ARBA00023295"/>
    </source>
</evidence>
<dbReference type="InterPro" id="IPR013780">
    <property type="entry name" value="Glyco_hydro_b"/>
</dbReference>
<dbReference type="InterPro" id="IPR044505">
    <property type="entry name" value="GlgX_Isoamylase_N_E_set"/>
</dbReference>
<dbReference type="GO" id="GO:0005980">
    <property type="term" value="P:glycogen catabolic process"/>
    <property type="evidence" value="ECO:0007669"/>
    <property type="project" value="InterPro"/>
</dbReference>
<protein>
    <submittedName>
        <fullName evidence="5">Glycogen debranching protein GlgX</fullName>
    </submittedName>
</protein>
<evidence type="ECO:0000313" key="5">
    <source>
        <dbReference type="EMBL" id="MBF0939755.1"/>
    </source>
</evidence>
<dbReference type="InterPro" id="IPR006047">
    <property type="entry name" value="GH13_cat_dom"/>
</dbReference>
<reference evidence="5" key="1">
    <citation type="submission" date="2020-04" db="EMBL/GenBank/DDBJ databases">
        <title>Deep metagenomics examines the oral microbiome during advanced dental caries in children, revealing novel taxa and co-occurrences with host molecules.</title>
        <authorList>
            <person name="Baker J.L."/>
            <person name="Morton J.T."/>
            <person name="Dinis M."/>
            <person name="Alvarez R."/>
            <person name="Tran N.C."/>
            <person name="Knight R."/>
            <person name="Edlund A."/>
        </authorList>
    </citation>
    <scope>NUCLEOTIDE SEQUENCE</scope>
    <source>
        <strain evidence="5">JCVI_32_bin.64</strain>
    </source>
</reference>
<dbReference type="InterPro" id="IPR013783">
    <property type="entry name" value="Ig-like_fold"/>
</dbReference>
<dbReference type="EMBL" id="JABZFZ010000086">
    <property type="protein sequence ID" value="MBF0939755.1"/>
    <property type="molecule type" value="Genomic_DNA"/>
</dbReference>
<dbReference type="InterPro" id="IPR014756">
    <property type="entry name" value="Ig_E-set"/>
</dbReference>